<feature type="transmembrane region" description="Helical" evidence="1">
    <location>
        <begin position="37"/>
        <end position="57"/>
    </location>
</feature>
<sequence>MQPFKDSDDDSANHTNAPFVGSSTDQTVKPLTAYSFASYYVLLLFIPAGILLLFTTVTAQTAAERILAIALTLFCPELAHMAQVDLENIRLHGHLQDSRLQRFRKVTTSTVVLELIGLYVALFSLRWGTVVIIASQLWFNLLANIQLSPGASPAVIPFGIADRKAILIANTVGLSLLLLWPIAAAQAWLASGLLLLIALFLIIKYWIVKS</sequence>
<feature type="transmembrane region" description="Helical" evidence="1">
    <location>
        <begin position="137"/>
        <end position="158"/>
    </location>
</feature>
<comment type="caution">
    <text evidence="2">The sequence shown here is derived from an EMBL/GenBank/DDBJ whole genome shotgun (WGS) entry which is preliminary data.</text>
</comment>
<organism evidence="2 3">
    <name type="scientific">Phormidesmis priestleyi Ana</name>
    <dbReference type="NCBI Taxonomy" id="1666911"/>
    <lineage>
        <taxon>Bacteria</taxon>
        <taxon>Bacillati</taxon>
        <taxon>Cyanobacteriota</taxon>
        <taxon>Cyanophyceae</taxon>
        <taxon>Leptolyngbyales</taxon>
        <taxon>Leptolyngbyaceae</taxon>
        <taxon>Phormidesmis</taxon>
    </lineage>
</organism>
<gene>
    <name evidence="2" type="ORF">HLUCCA11_00050</name>
</gene>
<dbReference type="EMBL" id="LJZR01000001">
    <property type="protein sequence ID" value="KPQ37472.1"/>
    <property type="molecule type" value="Genomic_DNA"/>
</dbReference>
<keyword evidence="1" id="KW-1133">Transmembrane helix</keyword>
<reference evidence="2 3" key="1">
    <citation type="submission" date="2015-09" db="EMBL/GenBank/DDBJ databases">
        <title>Identification and resolution of microdiversity through metagenomic sequencing of parallel consortia.</title>
        <authorList>
            <person name="Nelson W.C."/>
            <person name="Romine M.F."/>
            <person name="Lindemann S.R."/>
        </authorList>
    </citation>
    <scope>NUCLEOTIDE SEQUENCE [LARGE SCALE GENOMIC DNA]</scope>
    <source>
        <strain evidence="2">Ana</strain>
    </source>
</reference>
<dbReference type="AlphaFoldDB" id="A0A0P7ZQP9"/>
<keyword evidence="1" id="KW-0472">Membrane</keyword>
<name>A0A0P7ZQP9_9CYAN</name>
<feature type="transmembrane region" description="Helical" evidence="1">
    <location>
        <begin position="188"/>
        <end position="207"/>
    </location>
</feature>
<proteinExistence type="predicted"/>
<feature type="transmembrane region" description="Helical" evidence="1">
    <location>
        <begin position="106"/>
        <end position="125"/>
    </location>
</feature>
<accession>A0A0P7ZQP9</accession>
<feature type="transmembrane region" description="Helical" evidence="1">
    <location>
        <begin position="165"/>
        <end position="182"/>
    </location>
</feature>
<evidence type="ECO:0000313" key="2">
    <source>
        <dbReference type="EMBL" id="KPQ37472.1"/>
    </source>
</evidence>
<protein>
    <submittedName>
        <fullName evidence="2">Uncharacterized protein</fullName>
    </submittedName>
</protein>
<evidence type="ECO:0000313" key="3">
    <source>
        <dbReference type="Proteomes" id="UP000050465"/>
    </source>
</evidence>
<evidence type="ECO:0000256" key="1">
    <source>
        <dbReference type="SAM" id="Phobius"/>
    </source>
</evidence>
<keyword evidence="1" id="KW-0812">Transmembrane</keyword>
<dbReference type="Proteomes" id="UP000050465">
    <property type="component" value="Unassembled WGS sequence"/>
</dbReference>